<feature type="domain" description="Transcriptional regulatory protein RXT2 N-terminal" evidence="2">
    <location>
        <begin position="37"/>
        <end position="175"/>
    </location>
</feature>
<reference evidence="5" key="3">
    <citation type="submission" date="2025-04" db="UniProtKB">
        <authorList>
            <consortium name="RefSeq"/>
        </authorList>
    </citation>
    <scope>IDENTIFICATION</scope>
    <source>
        <strain evidence="5">CBS 304.34</strain>
    </source>
</reference>
<dbReference type="GO" id="GO:0005829">
    <property type="term" value="C:cytosol"/>
    <property type="evidence" value="ECO:0007669"/>
    <property type="project" value="TreeGrafter"/>
</dbReference>
<reference evidence="5" key="2">
    <citation type="submission" date="2020-04" db="EMBL/GenBank/DDBJ databases">
        <authorList>
            <consortium name="NCBI Genome Project"/>
        </authorList>
    </citation>
    <scope>NUCLEOTIDE SEQUENCE</scope>
    <source>
        <strain evidence="5">CBS 304.34</strain>
    </source>
</reference>
<feature type="compositionally biased region" description="Polar residues" evidence="1">
    <location>
        <begin position="301"/>
        <end position="321"/>
    </location>
</feature>
<evidence type="ECO:0000256" key="1">
    <source>
        <dbReference type="SAM" id="MobiDB-lite"/>
    </source>
</evidence>
<feature type="compositionally biased region" description="Polar residues" evidence="1">
    <location>
        <begin position="273"/>
        <end position="290"/>
    </location>
</feature>
<name>A0A6A6YI94_9PEZI</name>
<dbReference type="InterPro" id="IPR013904">
    <property type="entry name" value="RXT2_N"/>
</dbReference>
<evidence type="ECO:0000313" key="4">
    <source>
        <dbReference type="Proteomes" id="UP000504636"/>
    </source>
</evidence>
<dbReference type="AlphaFoldDB" id="A0A6A6YI94"/>
<proteinExistence type="predicted"/>
<evidence type="ECO:0000259" key="2">
    <source>
        <dbReference type="Pfam" id="PF08595"/>
    </source>
</evidence>
<reference evidence="3 5" key="1">
    <citation type="journal article" date="2020" name="Stud. Mycol.">
        <title>101 Dothideomycetes genomes: a test case for predicting lifestyles and emergence of pathogens.</title>
        <authorList>
            <person name="Haridas S."/>
            <person name="Albert R."/>
            <person name="Binder M."/>
            <person name="Bloem J."/>
            <person name="Labutti K."/>
            <person name="Salamov A."/>
            <person name="Andreopoulos B."/>
            <person name="Baker S."/>
            <person name="Barry K."/>
            <person name="Bills G."/>
            <person name="Bluhm B."/>
            <person name="Cannon C."/>
            <person name="Castanera R."/>
            <person name="Culley D."/>
            <person name="Daum C."/>
            <person name="Ezra D."/>
            <person name="Gonzalez J."/>
            <person name="Henrissat B."/>
            <person name="Kuo A."/>
            <person name="Liang C."/>
            <person name="Lipzen A."/>
            <person name="Lutzoni F."/>
            <person name="Magnuson J."/>
            <person name="Mondo S."/>
            <person name="Nolan M."/>
            <person name="Ohm R."/>
            <person name="Pangilinan J."/>
            <person name="Park H.-J."/>
            <person name="Ramirez L."/>
            <person name="Alfaro M."/>
            <person name="Sun H."/>
            <person name="Tritt A."/>
            <person name="Yoshinaga Y."/>
            <person name="Zwiers L.-H."/>
            <person name="Turgeon B."/>
            <person name="Goodwin S."/>
            <person name="Spatafora J."/>
            <person name="Crous P."/>
            <person name="Grigoriev I."/>
        </authorList>
    </citation>
    <scope>NUCLEOTIDE SEQUENCE</scope>
    <source>
        <strain evidence="3 5">CBS 304.34</strain>
    </source>
</reference>
<dbReference type="InterPro" id="IPR039602">
    <property type="entry name" value="Rxt2"/>
</dbReference>
<dbReference type="PANTHER" id="PTHR28232:SF1">
    <property type="entry name" value="TRANSCRIPTIONAL REGULATORY PROTEIN RXT2"/>
    <property type="match status" value="1"/>
</dbReference>
<feature type="compositionally biased region" description="Polar residues" evidence="1">
    <location>
        <begin position="196"/>
        <end position="228"/>
    </location>
</feature>
<evidence type="ECO:0000313" key="5">
    <source>
        <dbReference type="RefSeq" id="XP_033575474.1"/>
    </source>
</evidence>
<dbReference type="OrthoDB" id="441210at2759"/>
<feature type="region of interest" description="Disordered" evidence="1">
    <location>
        <begin position="267"/>
        <end position="379"/>
    </location>
</feature>
<sequence length="502" mass="55419">MAGQQQHIIDTIFSMKKRILRREDSSDSDEAETPFNNRMYSLKRKAGLAQPGKPDFDAEAPPYKKRIEHAGYHRYILHRNPPRFDPDGDIVEYGDEYEDEEDLTTIEENPYADIHLEHILAPLTSAAELHNHPSMSIPYTSKHLTHLTEEAGAISRRELASQWKAKNFLSKLQGDNTWVPCGLMETGTDKYVLGGLQTNGPGSATTPASRNNSLSELQHSWGNGTTAEASMDPAGLRTPPPTSAPRQVPLLDVQMVEIESAHGSHTDVIIGDGQTTGTAPQVHSASSLPNGANGHVPEPSQLPNGTDADTPQPTVNGTTPHNSDHDLETEGNLPSPPADDASSTTSQPASHRMTTRARAHVSKSPSPPPSPPDTLNPIHPMYKFPLDIIPDRDYGLPAAEAEDTRMMLLAVVQKMEQIAHRSTDLFMGMLQADRMRHDVFKWAKAEAHVGEMSDGEDWYDREEWGLEEDLVKGRDEEEEEGAVQGKKSTRQRGGRRADKEDR</sequence>
<dbReference type="GO" id="GO:0033698">
    <property type="term" value="C:Rpd3L complex"/>
    <property type="evidence" value="ECO:0007669"/>
    <property type="project" value="TreeGrafter"/>
</dbReference>
<dbReference type="Pfam" id="PF08595">
    <property type="entry name" value="RXT2_N"/>
    <property type="match status" value="1"/>
</dbReference>
<feature type="compositionally biased region" description="Pro residues" evidence="1">
    <location>
        <begin position="365"/>
        <end position="374"/>
    </location>
</feature>
<feature type="region of interest" description="Disordered" evidence="1">
    <location>
        <begin position="470"/>
        <end position="502"/>
    </location>
</feature>
<dbReference type="PANTHER" id="PTHR28232">
    <property type="entry name" value="TRANSCRIPTIONAL REGULATORY PROTEIN RXT2"/>
    <property type="match status" value="1"/>
</dbReference>
<evidence type="ECO:0000313" key="3">
    <source>
        <dbReference type="EMBL" id="KAF2808510.1"/>
    </source>
</evidence>
<feature type="region of interest" description="Disordered" evidence="1">
    <location>
        <begin position="194"/>
        <end position="246"/>
    </location>
</feature>
<feature type="region of interest" description="Disordered" evidence="1">
    <location>
        <begin position="20"/>
        <end position="60"/>
    </location>
</feature>
<accession>A0A6A6YI94</accession>
<dbReference type="RefSeq" id="XP_033575474.1">
    <property type="nucleotide sequence ID" value="XM_033728191.1"/>
</dbReference>
<gene>
    <name evidence="3 5" type="ORF">BDZ99DRAFT_572365</name>
</gene>
<organism evidence="3">
    <name type="scientific">Mytilinidion resinicola</name>
    <dbReference type="NCBI Taxonomy" id="574789"/>
    <lineage>
        <taxon>Eukaryota</taxon>
        <taxon>Fungi</taxon>
        <taxon>Dikarya</taxon>
        <taxon>Ascomycota</taxon>
        <taxon>Pezizomycotina</taxon>
        <taxon>Dothideomycetes</taxon>
        <taxon>Pleosporomycetidae</taxon>
        <taxon>Mytilinidiales</taxon>
        <taxon>Mytilinidiaceae</taxon>
        <taxon>Mytilinidion</taxon>
    </lineage>
</organism>
<dbReference type="GeneID" id="54469084"/>
<keyword evidence="4" id="KW-1185">Reference proteome</keyword>
<dbReference type="Proteomes" id="UP000504636">
    <property type="component" value="Unplaced"/>
</dbReference>
<protein>
    <recommendedName>
        <fullName evidence="2">Transcriptional regulatory protein RXT2 N-terminal domain-containing protein</fullName>
    </recommendedName>
</protein>
<dbReference type="EMBL" id="MU003703">
    <property type="protein sequence ID" value="KAF2808510.1"/>
    <property type="molecule type" value="Genomic_DNA"/>
</dbReference>